<dbReference type="AlphaFoldDB" id="A0A7D9EPD9"/>
<name>A0A7D9EPD9_PARCT</name>
<dbReference type="Pfam" id="PF13894">
    <property type="entry name" value="zf-C2H2_4"/>
    <property type="match status" value="1"/>
</dbReference>
<dbReference type="PROSITE" id="PS00028">
    <property type="entry name" value="ZINC_FINGER_C2H2_1"/>
    <property type="match status" value="4"/>
</dbReference>
<dbReference type="GO" id="GO:0008270">
    <property type="term" value="F:zinc ion binding"/>
    <property type="evidence" value="ECO:0007669"/>
    <property type="project" value="UniProtKB-KW"/>
</dbReference>
<organism evidence="5 6">
    <name type="scientific">Paramuricea clavata</name>
    <name type="common">Red gorgonian</name>
    <name type="synonym">Violescent sea-whip</name>
    <dbReference type="NCBI Taxonomy" id="317549"/>
    <lineage>
        <taxon>Eukaryota</taxon>
        <taxon>Metazoa</taxon>
        <taxon>Cnidaria</taxon>
        <taxon>Anthozoa</taxon>
        <taxon>Octocorallia</taxon>
        <taxon>Malacalcyonacea</taxon>
        <taxon>Plexauridae</taxon>
        <taxon>Paramuricea</taxon>
    </lineage>
</organism>
<keyword evidence="4" id="KW-0862">Zinc</keyword>
<accession>A0A7D9EPD9</accession>
<dbReference type="PANTHER" id="PTHR24379">
    <property type="entry name" value="KRAB AND ZINC FINGER DOMAIN-CONTAINING"/>
    <property type="match status" value="1"/>
</dbReference>
<dbReference type="InterPro" id="IPR036236">
    <property type="entry name" value="Znf_C2H2_sf"/>
</dbReference>
<dbReference type="PROSITE" id="PS50157">
    <property type="entry name" value="ZINC_FINGER_C2H2_2"/>
    <property type="match status" value="4"/>
</dbReference>
<keyword evidence="1" id="KW-0479">Metal-binding</keyword>
<evidence type="ECO:0000256" key="2">
    <source>
        <dbReference type="ARBA" id="ARBA00022737"/>
    </source>
</evidence>
<reference evidence="5" key="1">
    <citation type="submission" date="2020-04" db="EMBL/GenBank/DDBJ databases">
        <authorList>
            <person name="Alioto T."/>
            <person name="Alioto T."/>
            <person name="Gomez Garrido J."/>
        </authorList>
    </citation>
    <scope>NUCLEOTIDE SEQUENCE</scope>
    <source>
        <strain evidence="5">A484AB</strain>
    </source>
</reference>
<sequence length="208" mass="24001">MKQHENTHTEHKSYECDICKSRFSCLEAMKQHERTHTEKQLHECDVCKSRFSSFEALKQHETTHTENQIHEYDVCRRRFTDSCNLFDHKITHAKPYECDVCKVRFVHEQHLIAHQTSHIEDAPILCKTCGGKIPRSQEMQDNIDVLSKLGQLKANCSENDMSFQCDFCQEIESSEPSGIGYVCSLCGCGFGNLKKLEDHIVAHNVIPE</sequence>
<dbReference type="SUPFAM" id="SSF57667">
    <property type="entry name" value="beta-beta-alpha zinc fingers"/>
    <property type="match status" value="2"/>
</dbReference>
<comment type="caution">
    <text evidence="5">The sequence shown here is derived from an EMBL/GenBank/DDBJ whole genome shotgun (WGS) entry which is preliminary data.</text>
</comment>
<keyword evidence="6" id="KW-1185">Reference proteome</keyword>
<evidence type="ECO:0000256" key="4">
    <source>
        <dbReference type="ARBA" id="ARBA00022833"/>
    </source>
</evidence>
<evidence type="ECO:0000256" key="1">
    <source>
        <dbReference type="ARBA" id="ARBA00022723"/>
    </source>
</evidence>
<dbReference type="SMART" id="SM00355">
    <property type="entry name" value="ZnF_C2H2"/>
    <property type="match status" value="5"/>
</dbReference>
<dbReference type="EMBL" id="CACRXK020008194">
    <property type="protein sequence ID" value="CAB4014196.1"/>
    <property type="molecule type" value="Genomic_DNA"/>
</dbReference>
<dbReference type="Pfam" id="PF13912">
    <property type="entry name" value="zf-C2H2_6"/>
    <property type="match status" value="2"/>
</dbReference>
<keyword evidence="2" id="KW-0677">Repeat</keyword>
<dbReference type="Proteomes" id="UP001152795">
    <property type="component" value="Unassembled WGS sequence"/>
</dbReference>
<keyword evidence="3" id="KW-0863">Zinc-finger</keyword>
<dbReference type="FunFam" id="3.30.160.60:FF:000446">
    <property type="entry name" value="Zinc finger protein"/>
    <property type="match status" value="2"/>
</dbReference>
<dbReference type="InterPro" id="IPR013087">
    <property type="entry name" value="Znf_C2H2_type"/>
</dbReference>
<protein>
    <submittedName>
        <fullName evidence="5">Zinc finger 271 (Zinc finger 7) (HZF7) (Zinc finger ZNFphex133) (Epstein-Barr virus-induced zinc finger)</fullName>
    </submittedName>
</protein>
<evidence type="ECO:0000313" key="5">
    <source>
        <dbReference type="EMBL" id="CAB4014196.1"/>
    </source>
</evidence>
<evidence type="ECO:0000313" key="6">
    <source>
        <dbReference type="Proteomes" id="UP001152795"/>
    </source>
</evidence>
<gene>
    <name evidence="5" type="ORF">PACLA_8A080339</name>
</gene>
<dbReference type="PANTHER" id="PTHR24379:SF121">
    <property type="entry name" value="C2H2-TYPE DOMAIN-CONTAINING PROTEIN"/>
    <property type="match status" value="1"/>
</dbReference>
<dbReference type="Gene3D" id="3.30.160.60">
    <property type="entry name" value="Classic Zinc Finger"/>
    <property type="match status" value="3"/>
</dbReference>
<proteinExistence type="predicted"/>
<evidence type="ECO:0000256" key="3">
    <source>
        <dbReference type="ARBA" id="ARBA00022771"/>
    </source>
</evidence>